<proteinExistence type="inferred from homology"/>
<evidence type="ECO:0000256" key="4">
    <source>
        <dbReference type="ARBA" id="ARBA00029447"/>
    </source>
</evidence>
<dbReference type="PROSITE" id="PS50111">
    <property type="entry name" value="CHEMOTAXIS_TRANSDUC_2"/>
    <property type="match status" value="1"/>
</dbReference>
<dbReference type="PRINTS" id="PR00260">
    <property type="entry name" value="CHEMTRNSDUCR"/>
</dbReference>
<dbReference type="GO" id="GO:0005886">
    <property type="term" value="C:plasma membrane"/>
    <property type="evidence" value="ECO:0007669"/>
    <property type="project" value="UniProtKB-SubCell"/>
</dbReference>
<dbReference type="GO" id="GO:0006935">
    <property type="term" value="P:chemotaxis"/>
    <property type="evidence" value="ECO:0007669"/>
    <property type="project" value="InterPro"/>
</dbReference>
<dbReference type="PANTHER" id="PTHR32089:SF33">
    <property type="entry name" value="TOXIN COREGULATED PILUS BIOSYNTHESIS PROTEIN I"/>
    <property type="match status" value="1"/>
</dbReference>
<dbReference type="CDD" id="cd11386">
    <property type="entry name" value="MCP_signal"/>
    <property type="match status" value="1"/>
</dbReference>
<evidence type="ECO:0000256" key="3">
    <source>
        <dbReference type="ARBA" id="ARBA00023224"/>
    </source>
</evidence>
<dbReference type="AlphaFoldDB" id="A0A3Q0L476"/>
<dbReference type="KEGG" id="vvu:VV1_1805"/>
<feature type="domain" description="T-SNARE coiled-coil homology" evidence="8">
    <location>
        <begin position="454"/>
        <end position="516"/>
    </location>
</feature>
<dbReference type="Proteomes" id="UP000002275">
    <property type="component" value="Chromosome I"/>
</dbReference>
<comment type="subcellular location">
    <subcellularLocation>
        <location evidence="1">Cell inner membrane</location>
        <topology evidence="1">Multi-pass membrane protein</topology>
    </subcellularLocation>
</comment>
<dbReference type="FunFam" id="1.10.287.950:FF:000001">
    <property type="entry name" value="Methyl-accepting chemotaxis sensory transducer"/>
    <property type="match status" value="1"/>
</dbReference>
<organism evidence="9 10">
    <name type="scientific">Vibrio vulnificus (strain CMCP6)</name>
    <dbReference type="NCBI Taxonomy" id="216895"/>
    <lineage>
        <taxon>Bacteria</taxon>
        <taxon>Pseudomonadati</taxon>
        <taxon>Pseudomonadota</taxon>
        <taxon>Gammaproteobacteria</taxon>
        <taxon>Vibrionales</taxon>
        <taxon>Vibrionaceae</taxon>
        <taxon>Vibrio</taxon>
    </lineage>
</organism>
<keyword evidence="2" id="KW-0997">Cell inner membrane</keyword>
<dbReference type="Gene3D" id="1.10.287.950">
    <property type="entry name" value="Methyl-accepting chemotaxis protein"/>
    <property type="match status" value="1"/>
</dbReference>
<evidence type="ECO:0000313" key="10">
    <source>
        <dbReference type="Proteomes" id="UP000002275"/>
    </source>
</evidence>
<keyword evidence="6" id="KW-0812">Transmembrane</keyword>
<gene>
    <name evidence="9" type="ordered locus">VV1_1805</name>
</gene>
<keyword evidence="3 5" id="KW-0807">Transducer</keyword>
<evidence type="ECO:0000259" key="8">
    <source>
        <dbReference type="PROSITE" id="PS50192"/>
    </source>
</evidence>
<feature type="transmembrane region" description="Helical" evidence="6">
    <location>
        <begin position="12"/>
        <end position="29"/>
    </location>
</feature>
<dbReference type="InterPro" id="IPR004090">
    <property type="entry name" value="Chemotax_Me-accpt_rcpt"/>
</dbReference>
<dbReference type="SMART" id="SM00283">
    <property type="entry name" value="MA"/>
    <property type="match status" value="1"/>
</dbReference>
<evidence type="ECO:0000256" key="6">
    <source>
        <dbReference type="SAM" id="Phobius"/>
    </source>
</evidence>
<evidence type="ECO:0000256" key="5">
    <source>
        <dbReference type="PROSITE-ProRule" id="PRU00284"/>
    </source>
</evidence>
<dbReference type="Pfam" id="PF00015">
    <property type="entry name" value="MCPsignal"/>
    <property type="match status" value="1"/>
</dbReference>
<evidence type="ECO:0000259" key="7">
    <source>
        <dbReference type="PROSITE" id="PS50111"/>
    </source>
</evidence>
<feature type="domain" description="Methyl-accepting transducer" evidence="7">
    <location>
        <begin position="267"/>
        <end position="503"/>
    </location>
</feature>
<dbReference type="PANTHER" id="PTHR32089">
    <property type="entry name" value="METHYL-ACCEPTING CHEMOTAXIS PROTEIN MCPB"/>
    <property type="match status" value="1"/>
</dbReference>
<dbReference type="GO" id="GO:0007165">
    <property type="term" value="P:signal transduction"/>
    <property type="evidence" value="ECO:0007669"/>
    <property type="project" value="UniProtKB-KW"/>
</dbReference>
<evidence type="ECO:0000256" key="2">
    <source>
        <dbReference type="ARBA" id="ARBA00022519"/>
    </source>
</evidence>
<dbReference type="EMBL" id="AE016795">
    <property type="protein sequence ID" value="AAO10212.2"/>
    <property type="molecule type" value="Genomic_DNA"/>
</dbReference>
<dbReference type="PROSITE" id="PS50192">
    <property type="entry name" value="T_SNARE"/>
    <property type="match status" value="1"/>
</dbReference>
<dbReference type="InterPro" id="IPR004089">
    <property type="entry name" value="MCPsignal_dom"/>
</dbReference>
<dbReference type="SUPFAM" id="SSF58104">
    <property type="entry name" value="Methyl-accepting chemotaxis protein (MCP) signaling domain"/>
    <property type="match status" value="1"/>
</dbReference>
<protein>
    <submittedName>
        <fullName evidence="9">Methyl-accepting chemotaxis protein</fullName>
    </submittedName>
</protein>
<evidence type="ECO:0000313" key="9">
    <source>
        <dbReference type="EMBL" id="AAO10212.2"/>
    </source>
</evidence>
<reference evidence="10" key="1">
    <citation type="submission" date="2002-12" db="EMBL/GenBank/DDBJ databases">
        <title>Complete genome sequence of Vibrio vulnificus CMCP6.</title>
        <authorList>
            <person name="Rhee J.H."/>
            <person name="Kim S.Y."/>
            <person name="Chung S.S."/>
            <person name="Kim J.J."/>
            <person name="Moon Y.H."/>
            <person name="Jeong H."/>
            <person name="Choy H.E."/>
        </authorList>
    </citation>
    <scope>NUCLEOTIDE SEQUENCE [LARGE SCALE GENOMIC DNA]</scope>
    <source>
        <strain evidence="10">CMCP6</strain>
    </source>
</reference>
<dbReference type="GO" id="GO:0004888">
    <property type="term" value="F:transmembrane signaling receptor activity"/>
    <property type="evidence" value="ECO:0007669"/>
    <property type="project" value="InterPro"/>
</dbReference>
<evidence type="ECO:0000256" key="1">
    <source>
        <dbReference type="ARBA" id="ARBA00004429"/>
    </source>
</evidence>
<sequence>MVDFMKNIKTKLLAVPAIFVLILLVLFLLQGTLFKNVRNALDDIVVEVNTLDKIKKISDLYAVNIVDSFNKRVVGMIDQKELLNNIEVALYQSSKIIDDIKSGNLDEKESLHIKEYEALTDKARLIIEKYSLDYDLYSDKNKMISDVYNVIEPLSNDLEKLINIQIKTVSVIDEREMENINSFEFVFLIVIISSAISVSILSYLLTSKELKNLPIIVSYIKSLSTGDFNKSISVKDKKSNNELDYIVDSIDNLYLSLCQIASKSGELSHELSGFQEDISKVIQDSMKNAEEEFRDIEQVAAAANELSSTASEVAQSAFNAENSTKSSLAVVENSSLILSKYASITEVITGSFKETSQIVNELRNHSEKISTVVDVINNISEQTNLLALNAAIEAARAGEQGRGFAVVADEVRSLAAKTQQSTVDIQAIISNLQTQSKNADDHMLKNAQMMDESREIAEELKVAFEDISQKVKEISDMNTIVATASEEQSSVTVEISQRIDGINSTVNSNLKNLARTGDINSNISDVTKELDRVLRFFKLSA</sequence>
<keyword evidence="6" id="KW-0472">Membrane</keyword>
<name>A0A3Q0L476_VIBVU</name>
<accession>A0A3Q0L476</accession>
<dbReference type="InterPro" id="IPR000727">
    <property type="entry name" value="T_SNARE_dom"/>
</dbReference>
<comment type="similarity">
    <text evidence="4">Belongs to the methyl-accepting chemotaxis (MCP) protein family.</text>
</comment>
<reference evidence="9 10" key="2">
    <citation type="journal article" date="2003" name="Infect. Immun.">
        <title>Characterization and pathogenic significance of Vibrio vulnificus antigens preferentially expressed in septicemic patients.</title>
        <authorList>
            <person name="Kim Y.R."/>
            <person name="Lee S.E."/>
            <person name="Kim C.M."/>
            <person name="Kim S.Y."/>
            <person name="Shin E.K."/>
            <person name="Shin D.H."/>
            <person name="Chung S.S."/>
            <person name="Choy H.E."/>
            <person name="Progulske-Fox A."/>
            <person name="Hillman J.D."/>
            <person name="Handfield M."/>
            <person name="Rhee J.H."/>
        </authorList>
    </citation>
    <scope>NUCLEOTIDE SEQUENCE [LARGE SCALE GENOMIC DNA]</scope>
    <source>
        <strain evidence="9 10">CMCP6</strain>
    </source>
</reference>
<keyword evidence="2" id="KW-1003">Cell membrane</keyword>
<keyword evidence="6" id="KW-1133">Transmembrane helix</keyword>
<reference evidence="9 10" key="3">
    <citation type="journal article" date="2011" name="Mol. Syst. Biol.">
        <title>Integrative genome-scale metabolic analysis of Vibrio vulnificus for drug targeting and discovery.</title>
        <authorList>
            <person name="Kim H.U."/>
            <person name="Kim S.Y."/>
            <person name="Jeong H."/>
            <person name="Kim T.Y."/>
            <person name="Kim J.J."/>
            <person name="Choy H.E."/>
            <person name="Yi K.Y."/>
            <person name="Rhee J.H."/>
            <person name="Lee S.Y."/>
        </authorList>
    </citation>
    <scope>NUCLEOTIDE SEQUENCE [LARGE SCALE GENOMIC DNA]</scope>
    <source>
        <strain evidence="9 10">CMCP6</strain>
    </source>
</reference>